<dbReference type="FunFam" id="3.40.50.970:FF:000129">
    <property type="entry name" value="Transketolase"/>
    <property type="match status" value="1"/>
</dbReference>
<evidence type="ECO:0000313" key="6">
    <source>
        <dbReference type="Proteomes" id="UP000464787"/>
    </source>
</evidence>
<sequence>MRAAFSDTLVALAKADPNVLLLTGDHGYALFDAFRAQCPDQYINAGIAEQNMVGMAAGLARAGFRPFVYGLAAFVPVRVVEQIKLDIAHDDLPVVLCGDGAGFVYSHLGTSHQSTEDIACTRAIPGLTIYSPADRFELAACMEQAYAQKGPVYMRMGKADLGDVHTLPPALPMNQFQPVARGLGPVTFIATGSMVRTALDIQEAGYPDAAVWSVPSIKPIDENQLVEIARGSRLLCVLEEHSVIGGLGAAVAEVCSIHHPVRVLRIGVNDRFSHHCGSYKYLLQEHGLDLSAARAAVDHAVANLQP</sequence>
<dbReference type="SMART" id="SM00861">
    <property type="entry name" value="Transket_pyr"/>
    <property type="match status" value="1"/>
</dbReference>
<dbReference type="Pfam" id="PF02780">
    <property type="entry name" value="Transketolase_C"/>
    <property type="match status" value="1"/>
</dbReference>
<dbReference type="InterPro" id="IPR009014">
    <property type="entry name" value="Transketo_C/PFOR_II"/>
</dbReference>
<dbReference type="Proteomes" id="UP000464787">
    <property type="component" value="Chromosome"/>
</dbReference>
<dbReference type="InterPro" id="IPR029061">
    <property type="entry name" value="THDP-binding"/>
</dbReference>
<dbReference type="AlphaFoldDB" id="A0A857J8V7"/>
<dbReference type="RefSeq" id="WP_160553968.1">
    <property type="nucleotide sequence ID" value="NZ_CP047650.1"/>
</dbReference>
<dbReference type="SUPFAM" id="SSF52518">
    <property type="entry name" value="Thiamin diphosphate-binding fold (THDP-binding)"/>
    <property type="match status" value="1"/>
</dbReference>
<gene>
    <name evidence="5" type="ORF">GT347_20560</name>
</gene>
<dbReference type="Gene3D" id="3.40.50.920">
    <property type="match status" value="1"/>
</dbReference>
<accession>A0A857J8V7</accession>
<dbReference type="KEGG" id="xyk:GT347_20560"/>
<comment type="similarity">
    <text evidence="2">Belongs to the transketolase family.</text>
</comment>
<evidence type="ECO:0000259" key="4">
    <source>
        <dbReference type="SMART" id="SM00861"/>
    </source>
</evidence>
<dbReference type="Gene3D" id="3.40.50.970">
    <property type="match status" value="1"/>
</dbReference>
<dbReference type="EMBL" id="CP047650">
    <property type="protein sequence ID" value="QHJ00158.1"/>
    <property type="molecule type" value="Genomic_DNA"/>
</dbReference>
<evidence type="ECO:0000256" key="3">
    <source>
        <dbReference type="ARBA" id="ARBA00023052"/>
    </source>
</evidence>
<dbReference type="CDD" id="cd07033">
    <property type="entry name" value="TPP_PYR_DXS_TK_like"/>
    <property type="match status" value="1"/>
</dbReference>
<feature type="domain" description="Transketolase-like pyrimidine-binding" evidence="4">
    <location>
        <begin position="1"/>
        <end position="163"/>
    </location>
</feature>
<keyword evidence="3" id="KW-0786">Thiamine pyrophosphate</keyword>
<proteinExistence type="inferred from homology"/>
<reference evidence="5 6" key="1">
    <citation type="submission" date="2020-01" db="EMBL/GenBank/DDBJ databases">
        <title>Genome sequencing of strain KACC 21265.</title>
        <authorList>
            <person name="Heo J."/>
            <person name="Kim S.-J."/>
            <person name="Kim J.-S."/>
            <person name="Hong S.-B."/>
            <person name="Kwon S.-W."/>
        </authorList>
    </citation>
    <scope>NUCLEOTIDE SEQUENCE [LARGE SCALE GENOMIC DNA]</scope>
    <source>
        <strain evidence="5 6">KACC 21265</strain>
    </source>
</reference>
<dbReference type="InterPro" id="IPR051157">
    <property type="entry name" value="PDH/Transketolase"/>
</dbReference>
<organism evidence="5 6">
    <name type="scientific">Xylophilus rhododendri</name>
    <dbReference type="NCBI Taxonomy" id="2697032"/>
    <lineage>
        <taxon>Bacteria</taxon>
        <taxon>Pseudomonadati</taxon>
        <taxon>Pseudomonadota</taxon>
        <taxon>Betaproteobacteria</taxon>
        <taxon>Burkholderiales</taxon>
        <taxon>Xylophilus</taxon>
    </lineage>
</organism>
<evidence type="ECO:0000313" key="5">
    <source>
        <dbReference type="EMBL" id="QHJ00158.1"/>
    </source>
</evidence>
<dbReference type="SUPFAM" id="SSF52922">
    <property type="entry name" value="TK C-terminal domain-like"/>
    <property type="match status" value="1"/>
</dbReference>
<keyword evidence="6" id="KW-1185">Reference proteome</keyword>
<protein>
    <submittedName>
        <fullName evidence="5">Transketolase</fullName>
    </submittedName>
</protein>
<evidence type="ECO:0000256" key="2">
    <source>
        <dbReference type="ARBA" id="ARBA00007131"/>
    </source>
</evidence>
<dbReference type="Pfam" id="PF02779">
    <property type="entry name" value="Transket_pyr"/>
    <property type="match status" value="1"/>
</dbReference>
<evidence type="ECO:0000256" key="1">
    <source>
        <dbReference type="ARBA" id="ARBA00001964"/>
    </source>
</evidence>
<comment type="cofactor">
    <cofactor evidence="1">
        <name>thiamine diphosphate</name>
        <dbReference type="ChEBI" id="CHEBI:58937"/>
    </cofactor>
</comment>
<dbReference type="InterPro" id="IPR005475">
    <property type="entry name" value="Transketolase-like_Pyr-bd"/>
</dbReference>
<dbReference type="InterPro" id="IPR033248">
    <property type="entry name" value="Transketolase_C"/>
</dbReference>
<name>A0A857J8V7_9BURK</name>
<dbReference type="PANTHER" id="PTHR43825:SF5">
    <property type="entry name" value="HYPOTHETICAL TRANSKETOLASE FAMILY PROTEIN"/>
    <property type="match status" value="1"/>
</dbReference>
<dbReference type="PANTHER" id="PTHR43825">
    <property type="entry name" value="PYRUVATE DEHYDROGENASE E1 COMPONENT"/>
    <property type="match status" value="1"/>
</dbReference>